<organism evidence="1 2">
    <name type="scientific">Herbaspirillum rhizosphaerae</name>
    <dbReference type="NCBI Taxonomy" id="346179"/>
    <lineage>
        <taxon>Bacteria</taxon>
        <taxon>Pseudomonadati</taxon>
        <taxon>Pseudomonadota</taxon>
        <taxon>Betaproteobacteria</taxon>
        <taxon>Burkholderiales</taxon>
        <taxon>Oxalobacteraceae</taxon>
        <taxon>Herbaspirillum</taxon>
    </lineage>
</organism>
<proteinExistence type="predicted"/>
<protein>
    <submittedName>
        <fullName evidence="1">Hint domain-containing protein</fullName>
    </submittedName>
</protein>
<evidence type="ECO:0000313" key="2">
    <source>
        <dbReference type="Proteomes" id="UP001629214"/>
    </source>
</evidence>
<accession>A0ABW8Z3Q6</accession>
<sequence length="174" mass="18827">MESNSQDALPGISKDLSCVASGTLIATPDGQKDSVKFNLGDAVMTASVSSTGGKLTLQWSNAEIGFHHDLLPTASHRDRLLVEIELERTKLRCTLDQWLLLPNGEWTTAGLLRPDMQLVDKDGASLAISSIEKGYFKDGIQSIMTNRPWNGSPDGHILLANGIVIGDFAMQVYS</sequence>
<dbReference type="CDD" id="cd00081">
    <property type="entry name" value="Hint"/>
    <property type="match status" value="1"/>
</dbReference>
<dbReference type="EMBL" id="JAQQFR010000001">
    <property type="protein sequence ID" value="MFL9876991.1"/>
    <property type="molecule type" value="Genomic_DNA"/>
</dbReference>
<reference evidence="1 2" key="1">
    <citation type="journal article" date="2024" name="Chem. Sci.">
        <title>Discovery of megapolipeptins by genome mining of a Burkholderiales bacteria collection.</title>
        <authorList>
            <person name="Paulo B.S."/>
            <person name="Recchia M.J.J."/>
            <person name="Lee S."/>
            <person name="Fergusson C.H."/>
            <person name="Romanowski S.B."/>
            <person name="Hernandez A."/>
            <person name="Krull N."/>
            <person name="Liu D.Y."/>
            <person name="Cavanagh H."/>
            <person name="Bos A."/>
            <person name="Gray C.A."/>
            <person name="Murphy B.T."/>
            <person name="Linington R.G."/>
            <person name="Eustaquio A.S."/>
        </authorList>
    </citation>
    <scope>NUCLEOTIDE SEQUENCE [LARGE SCALE GENOMIC DNA]</scope>
    <source>
        <strain evidence="1 2">RL21-008-BIB-B</strain>
    </source>
</reference>
<comment type="caution">
    <text evidence="1">The sequence shown here is derived from an EMBL/GenBank/DDBJ whole genome shotgun (WGS) entry which is preliminary data.</text>
</comment>
<evidence type="ECO:0000313" key="1">
    <source>
        <dbReference type="EMBL" id="MFL9876991.1"/>
    </source>
</evidence>
<name>A0ABW8Z3Q6_9BURK</name>
<dbReference type="Proteomes" id="UP001629214">
    <property type="component" value="Unassembled WGS sequence"/>
</dbReference>
<keyword evidence="2" id="KW-1185">Reference proteome</keyword>
<gene>
    <name evidence="1" type="ORF">PQR63_01250</name>
</gene>
<dbReference type="RefSeq" id="WP_408164925.1">
    <property type="nucleotide sequence ID" value="NZ_JAQQFR010000001.1"/>
</dbReference>
<dbReference type="SUPFAM" id="SSF51294">
    <property type="entry name" value="Hedgehog/intein (Hint) domain"/>
    <property type="match status" value="1"/>
</dbReference>
<dbReference type="InterPro" id="IPR036844">
    <property type="entry name" value="Hint_dom_sf"/>
</dbReference>
<dbReference type="Gene3D" id="2.170.16.10">
    <property type="entry name" value="Hedgehog/Intein (Hint) domain"/>
    <property type="match status" value="1"/>
</dbReference>